<accession>A0A8T9W0Q2</accession>
<feature type="transmembrane region" description="Helical" evidence="18">
    <location>
        <begin position="192"/>
        <end position="213"/>
    </location>
</feature>
<evidence type="ECO:0000256" key="4">
    <source>
        <dbReference type="ARBA" id="ARBA00012944"/>
    </source>
</evidence>
<evidence type="ECO:0000256" key="7">
    <source>
        <dbReference type="ARBA" id="ARBA00022660"/>
    </source>
</evidence>
<dbReference type="InterPro" id="IPR050175">
    <property type="entry name" value="Complex_I_Subunit_2"/>
</dbReference>
<evidence type="ECO:0000256" key="9">
    <source>
        <dbReference type="ARBA" id="ARBA00022792"/>
    </source>
</evidence>
<dbReference type="InterPro" id="IPR001750">
    <property type="entry name" value="ND/Mrp_TM"/>
</dbReference>
<evidence type="ECO:0000256" key="6">
    <source>
        <dbReference type="ARBA" id="ARBA00022448"/>
    </source>
</evidence>
<evidence type="ECO:0000256" key="13">
    <source>
        <dbReference type="ARBA" id="ARBA00023027"/>
    </source>
</evidence>
<keyword evidence="16 18" id="KW-0472">Membrane</keyword>
<comment type="catalytic activity">
    <reaction evidence="17 18">
        <text>a ubiquinone + NADH + 5 H(+)(in) = a ubiquinol + NAD(+) + 4 H(+)(out)</text>
        <dbReference type="Rhea" id="RHEA:29091"/>
        <dbReference type="Rhea" id="RHEA-COMP:9565"/>
        <dbReference type="Rhea" id="RHEA-COMP:9566"/>
        <dbReference type="ChEBI" id="CHEBI:15378"/>
        <dbReference type="ChEBI" id="CHEBI:16389"/>
        <dbReference type="ChEBI" id="CHEBI:17976"/>
        <dbReference type="ChEBI" id="CHEBI:57540"/>
        <dbReference type="ChEBI" id="CHEBI:57945"/>
        <dbReference type="EC" id="7.1.1.2"/>
    </reaction>
</comment>
<evidence type="ECO:0000256" key="1">
    <source>
        <dbReference type="ARBA" id="ARBA00003257"/>
    </source>
</evidence>
<geneLocation type="mitochondrion" evidence="20"/>
<dbReference type="Pfam" id="PF00361">
    <property type="entry name" value="Proton_antipo_M"/>
    <property type="match status" value="1"/>
</dbReference>
<dbReference type="GO" id="GO:0005743">
    <property type="term" value="C:mitochondrial inner membrane"/>
    <property type="evidence" value="ECO:0007669"/>
    <property type="project" value="UniProtKB-SubCell"/>
</dbReference>
<dbReference type="RefSeq" id="YP_010373785.1">
    <property type="nucleotide sequence ID" value="NC_063139.1"/>
</dbReference>
<feature type="transmembrane region" description="Helical" evidence="18">
    <location>
        <begin position="6"/>
        <end position="27"/>
    </location>
</feature>
<feature type="domain" description="NADH:quinone oxidoreductase/Mrp antiporter transmembrane" evidence="19">
    <location>
        <begin position="22"/>
        <end position="279"/>
    </location>
</feature>
<sequence length="326" mass="38265">MNYSKIMFMTMVISSSILTINSTNWLSMWMGLEMNLMAFIPILSKFNNKKKSQSMMIYFLVQSIGSILLLFPILMNPLMSVSPTLIKESFILMMMMSLLLKLGAAPLHNWMPEMFNSMNWKEMFLLMTWQKLAPLYMLSNISPKMLPMFIYLSAMIGAIGGLNTTSLRKIMAYSSINHMSWMMMMMMMQAQWYKYLFLYSMLMIMACMFFHKYNFFMINQAPQKMTSMMEKYTYTMLMLSIGGLPPFMGFLPKWITIQSAINSDMMMMMMILIMMSMITLFYYMRIISPLLLSFSTTNKYKMGKNKLMLMMMMNLMAPLMLIISFI</sequence>
<evidence type="ECO:0000313" key="20">
    <source>
        <dbReference type="EMBL" id="UPI55312.1"/>
    </source>
</evidence>
<comment type="function">
    <text evidence="1">Core subunit of the mitochondrial membrane respiratory chain NADH dehydrogenase (Complex I) that is believed to belong to the minimal assembly required for catalysis. Complex I functions in the transfer of electrons from NADH to the respiratory chain. The immediate electron acceptor for the enzyme is believed to be ubiquinone.</text>
</comment>
<name>A0A8T9W0Q2_9HEMI</name>
<keyword evidence="14 18" id="KW-0830">Ubiquinone</keyword>
<dbReference type="InterPro" id="IPR003917">
    <property type="entry name" value="NADH_UbQ_OxRdtase_chain2"/>
</dbReference>
<comment type="subcellular location">
    <subcellularLocation>
        <location evidence="2 18">Mitochondrion inner membrane</location>
        <topology evidence="2 18">Multi-pass membrane protein</topology>
    </subcellularLocation>
</comment>
<keyword evidence="8 18" id="KW-0812">Transmembrane</keyword>
<evidence type="ECO:0000256" key="3">
    <source>
        <dbReference type="ARBA" id="ARBA00007012"/>
    </source>
</evidence>
<evidence type="ECO:0000256" key="12">
    <source>
        <dbReference type="ARBA" id="ARBA00022989"/>
    </source>
</evidence>
<dbReference type="PANTHER" id="PTHR46552">
    <property type="entry name" value="NADH-UBIQUINONE OXIDOREDUCTASE CHAIN 2"/>
    <property type="match status" value="1"/>
</dbReference>
<evidence type="ECO:0000256" key="11">
    <source>
        <dbReference type="ARBA" id="ARBA00022982"/>
    </source>
</evidence>
<dbReference type="CTD" id="72131395"/>
<reference evidence="20" key="1">
    <citation type="journal article" date="2022" name="Cladistics">
        <title>Diversification of the phytophagous lineages of true bugs (Insecta: Hemiptera: Heteroptera) shortly after that of the flowering plants.</title>
        <authorList>
            <person name="Ye F."/>
            <person name="Kment P."/>
            <person name="Redei D."/>
            <person name="Luo J.Y."/>
            <person name="Wang Y.H."/>
            <person name="Kuechler S.M."/>
            <person name="Zhang W.W."/>
            <person name="Chen P.P."/>
            <person name="Wu H.Y."/>
            <person name="Wu Y.Z."/>
            <person name="Sun X.Y."/>
            <person name="Ding L."/>
            <person name="Wang Y.R."/>
            <person name="Xie Q."/>
        </authorList>
    </citation>
    <scope>NUCLEOTIDE SEQUENCE</scope>
</reference>
<keyword evidence="7 18" id="KW-0679">Respiratory chain</keyword>
<feature type="transmembrane region" description="Helical" evidence="18">
    <location>
        <begin position="55"/>
        <end position="75"/>
    </location>
</feature>
<dbReference type="EC" id="7.1.1.2" evidence="4 18"/>
<keyword evidence="13 18" id="KW-0520">NAD</keyword>
<evidence type="ECO:0000256" key="18">
    <source>
        <dbReference type="RuleBase" id="RU003403"/>
    </source>
</evidence>
<proteinExistence type="inferred from homology"/>
<evidence type="ECO:0000256" key="2">
    <source>
        <dbReference type="ARBA" id="ARBA00004448"/>
    </source>
</evidence>
<feature type="transmembrane region" description="Helical" evidence="18">
    <location>
        <begin position="148"/>
        <end position="171"/>
    </location>
</feature>
<evidence type="ECO:0000256" key="16">
    <source>
        <dbReference type="ARBA" id="ARBA00023136"/>
    </source>
</evidence>
<evidence type="ECO:0000259" key="19">
    <source>
        <dbReference type="Pfam" id="PF00361"/>
    </source>
</evidence>
<evidence type="ECO:0000256" key="15">
    <source>
        <dbReference type="ARBA" id="ARBA00023128"/>
    </source>
</evidence>
<organism evidence="20">
    <name type="scientific">Bryanellocoris orientalis</name>
    <dbReference type="NCBI Taxonomy" id="2813430"/>
    <lineage>
        <taxon>Eukaryota</taxon>
        <taxon>Metazoa</taxon>
        <taxon>Ecdysozoa</taxon>
        <taxon>Arthropoda</taxon>
        <taxon>Hexapoda</taxon>
        <taxon>Insecta</taxon>
        <taxon>Pterygota</taxon>
        <taxon>Neoptera</taxon>
        <taxon>Paraneoptera</taxon>
        <taxon>Hemiptera</taxon>
        <taxon>Heteroptera</taxon>
        <taxon>Panheteroptera</taxon>
        <taxon>Pentatomomorpha</taxon>
        <taxon>Lygaeoidea</taxon>
        <taxon>Rhyparochromidae</taxon>
        <taxon>Rhyparochrominae</taxon>
        <taxon>Bryanellocoris</taxon>
    </lineage>
</organism>
<dbReference type="AlphaFoldDB" id="A0A8T9W0Q2"/>
<dbReference type="PRINTS" id="PR01436">
    <property type="entry name" value="NADHDHGNASE2"/>
</dbReference>
<dbReference type="GO" id="GO:0006120">
    <property type="term" value="P:mitochondrial electron transport, NADH to ubiquinone"/>
    <property type="evidence" value="ECO:0007669"/>
    <property type="project" value="InterPro"/>
</dbReference>
<evidence type="ECO:0000256" key="10">
    <source>
        <dbReference type="ARBA" id="ARBA00022967"/>
    </source>
</evidence>
<evidence type="ECO:0000256" key="8">
    <source>
        <dbReference type="ARBA" id="ARBA00022692"/>
    </source>
</evidence>
<feature type="transmembrane region" description="Helical" evidence="18">
    <location>
        <begin position="307"/>
        <end position="325"/>
    </location>
</feature>
<dbReference type="EMBL" id="MW619720">
    <property type="protein sequence ID" value="UPI55312.1"/>
    <property type="molecule type" value="Genomic_DNA"/>
</dbReference>
<feature type="transmembrane region" description="Helical" evidence="18">
    <location>
        <begin position="90"/>
        <end position="111"/>
    </location>
</feature>
<feature type="transmembrane region" description="Helical" evidence="18">
    <location>
        <begin position="233"/>
        <end position="255"/>
    </location>
</feature>
<protein>
    <recommendedName>
        <fullName evidence="5 18">NADH-ubiquinone oxidoreductase chain 2</fullName>
        <ecNumber evidence="4 18">7.1.1.2</ecNumber>
    </recommendedName>
</protein>
<evidence type="ECO:0000256" key="17">
    <source>
        <dbReference type="ARBA" id="ARBA00049551"/>
    </source>
</evidence>
<keyword evidence="12 18" id="KW-1133">Transmembrane helix</keyword>
<keyword evidence="9 18" id="KW-0999">Mitochondrion inner membrane</keyword>
<dbReference type="GeneID" id="72131395"/>
<keyword evidence="10 18" id="KW-1278">Translocase</keyword>
<keyword evidence="11 18" id="KW-0249">Electron transport</keyword>
<dbReference type="PANTHER" id="PTHR46552:SF1">
    <property type="entry name" value="NADH-UBIQUINONE OXIDOREDUCTASE CHAIN 2"/>
    <property type="match status" value="1"/>
</dbReference>
<keyword evidence="6" id="KW-0813">Transport</keyword>
<feature type="transmembrane region" description="Helical" evidence="18">
    <location>
        <begin position="267"/>
        <end position="287"/>
    </location>
</feature>
<comment type="similarity">
    <text evidence="3 18">Belongs to the complex I subunit 2 family.</text>
</comment>
<dbReference type="GO" id="GO:0008137">
    <property type="term" value="F:NADH dehydrogenase (ubiquinone) activity"/>
    <property type="evidence" value="ECO:0007669"/>
    <property type="project" value="UniProtKB-EC"/>
</dbReference>
<evidence type="ECO:0000256" key="14">
    <source>
        <dbReference type="ARBA" id="ARBA00023075"/>
    </source>
</evidence>
<keyword evidence="15 18" id="KW-0496">Mitochondrion</keyword>
<evidence type="ECO:0000256" key="5">
    <source>
        <dbReference type="ARBA" id="ARBA00021008"/>
    </source>
</evidence>
<comment type="function">
    <text evidence="18">Core subunit of the mitochondrial membrane respiratory chain NADH dehydrogenase (Complex I) which catalyzes electron transfer from NADH through the respiratory chain, using ubiquinone as an electron acceptor. Essential for the catalytic activity and assembly of complex I.</text>
</comment>